<sequence length="154" mass="17922">MDATASSTSSVDKIPICKVNAGPRSPEWPERLKEEYLSLIDYISHNKKNDKDWFNLESNKEGTEWKGRCWYIHEMVKYEFDLVFDIPATYPLTPIELRLPQLDGKTSKMYRYQLLLLLNFFFSLSSSSSSLSLLLRFLLFSLCACKLGEVYRSI</sequence>
<evidence type="ECO:0000313" key="5">
    <source>
        <dbReference type="EMBL" id="PHJ23811.1"/>
    </source>
</evidence>
<keyword evidence="6" id="KW-1185">Reference proteome</keyword>
<dbReference type="GO" id="GO:0061657">
    <property type="term" value="F:UFM1 conjugating enzyme activity"/>
    <property type="evidence" value="ECO:0007669"/>
    <property type="project" value="InterPro"/>
</dbReference>
<feature type="transmembrane region" description="Helical" evidence="4">
    <location>
        <begin position="114"/>
        <end position="139"/>
    </location>
</feature>
<evidence type="ECO:0000256" key="2">
    <source>
        <dbReference type="ARBA" id="ARBA00013306"/>
    </source>
</evidence>
<dbReference type="GO" id="GO:0005737">
    <property type="term" value="C:cytoplasm"/>
    <property type="evidence" value="ECO:0007669"/>
    <property type="project" value="TreeGrafter"/>
</dbReference>
<keyword evidence="4" id="KW-0472">Membrane</keyword>
<dbReference type="Gene3D" id="3.10.110.10">
    <property type="entry name" value="Ubiquitin Conjugating Enzyme"/>
    <property type="match status" value="1"/>
</dbReference>
<dbReference type="GeneID" id="94425749"/>
<protein>
    <recommendedName>
        <fullName evidence="2">Ubiquitin-fold modifier-conjugating enzyme 1</fullName>
    </recommendedName>
</protein>
<evidence type="ECO:0000256" key="1">
    <source>
        <dbReference type="ARBA" id="ARBA00008451"/>
    </source>
</evidence>
<dbReference type="InterPro" id="IPR014806">
    <property type="entry name" value="Ufc1"/>
</dbReference>
<name>A0A2C6KIE3_9APIC</name>
<comment type="caution">
    <text evidence="5">The sequence shown here is derived from an EMBL/GenBank/DDBJ whole genome shotgun (WGS) entry which is preliminary data.</text>
</comment>
<comment type="similarity">
    <text evidence="1">Belongs to the ubiquitin-conjugating enzyme family. UFC1 subfamily.</text>
</comment>
<keyword evidence="4" id="KW-1133">Transmembrane helix</keyword>
<evidence type="ECO:0000256" key="3">
    <source>
        <dbReference type="ARBA" id="ARBA00022786"/>
    </source>
</evidence>
<accession>A0A2C6KIE3</accession>
<dbReference type="VEuPathDB" id="ToxoDB:CSUI_002336"/>
<dbReference type="SUPFAM" id="SSF54495">
    <property type="entry name" value="UBC-like"/>
    <property type="match status" value="1"/>
</dbReference>
<dbReference type="PANTHER" id="PTHR12921:SF0">
    <property type="entry name" value="UBIQUITIN-FOLD MODIFIER-CONJUGATING ENZYME 1"/>
    <property type="match status" value="1"/>
</dbReference>
<organism evidence="5 6">
    <name type="scientific">Cystoisospora suis</name>
    <dbReference type="NCBI Taxonomy" id="483139"/>
    <lineage>
        <taxon>Eukaryota</taxon>
        <taxon>Sar</taxon>
        <taxon>Alveolata</taxon>
        <taxon>Apicomplexa</taxon>
        <taxon>Conoidasida</taxon>
        <taxon>Coccidia</taxon>
        <taxon>Eucoccidiorida</taxon>
        <taxon>Eimeriorina</taxon>
        <taxon>Sarcocystidae</taxon>
        <taxon>Cystoisospora</taxon>
    </lineage>
</organism>
<dbReference type="AlphaFoldDB" id="A0A2C6KIE3"/>
<keyword evidence="4" id="KW-0812">Transmembrane</keyword>
<dbReference type="InterPro" id="IPR016135">
    <property type="entry name" value="UBQ-conjugating_enzyme/RWD"/>
</dbReference>
<evidence type="ECO:0000256" key="4">
    <source>
        <dbReference type="SAM" id="Phobius"/>
    </source>
</evidence>
<reference evidence="5 6" key="1">
    <citation type="journal article" date="2017" name="Int. J. Parasitol.">
        <title>The genome of the protozoan parasite Cystoisospora suis and a reverse vaccinology approach to identify vaccine candidates.</title>
        <authorList>
            <person name="Palmieri N."/>
            <person name="Shrestha A."/>
            <person name="Ruttkowski B."/>
            <person name="Beck T."/>
            <person name="Vogl C."/>
            <person name="Tomley F."/>
            <person name="Blake D.P."/>
            <person name="Joachim A."/>
        </authorList>
    </citation>
    <scope>NUCLEOTIDE SEQUENCE [LARGE SCALE GENOMIC DNA]</scope>
    <source>
        <strain evidence="5 6">Wien I</strain>
    </source>
</reference>
<dbReference type="RefSeq" id="XP_067925485.1">
    <property type="nucleotide sequence ID" value="XM_068062538.1"/>
</dbReference>
<gene>
    <name evidence="5" type="ORF">CSUI_002336</name>
</gene>
<dbReference type="PANTHER" id="PTHR12921">
    <property type="entry name" value="UBIQUITIN-FOLD MODIFIER-CONJUGATING ENZYME 1"/>
    <property type="match status" value="1"/>
</dbReference>
<dbReference type="GO" id="GO:1990592">
    <property type="term" value="P:protein K69-linked ufmylation"/>
    <property type="evidence" value="ECO:0007669"/>
    <property type="project" value="TreeGrafter"/>
</dbReference>
<proteinExistence type="inferred from homology"/>
<dbReference type="Proteomes" id="UP000221165">
    <property type="component" value="Unassembled WGS sequence"/>
</dbReference>
<keyword evidence="3" id="KW-0833">Ubl conjugation pathway</keyword>
<dbReference type="EMBL" id="MIGC01000996">
    <property type="protein sequence ID" value="PHJ23811.1"/>
    <property type="molecule type" value="Genomic_DNA"/>
</dbReference>
<evidence type="ECO:0000313" key="6">
    <source>
        <dbReference type="Proteomes" id="UP000221165"/>
    </source>
</evidence>
<dbReference type="Pfam" id="PF08694">
    <property type="entry name" value="UFC1"/>
    <property type="match status" value="1"/>
</dbReference>
<dbReference type="OrthoDB" id="10256182at2759"/>